<sequence length="108" mass="13102">MYLERLSALHEKQLASTQELQKRIEQKQEDSKRRHDENMEQIRQRALELSIHRCQNDDNEAPNMMPYATQKWCTVCNVLVSDNNQSLMYLYYKYQSCHTKHSRFFQMV</sequence>
<evidence type="ECO:0000313" key="3">
    <source>
        <dbReference type="Proteomes" id="UP001162156"/>
    </source>
</evidence>
<dbReference type="PANTHER" id="PTHR31434">
    <property type="entry name" value="S PHASE CYCLIN A-ASSOCIATED PROTEIN IN THE ENDOPLASMIC RETICULUM"/>
    <property type="match status" value="1"/>
</dbReference>
<evidence type="ECO:0000256" key="1">
    <source>
        <dbReference type="SAM" id="MobiDB-lite"/>
    </source>
</evidence>
<reference evidence="2" key="1">
    <citation type="journal article" date="2023" name="Insect Mol. Biol.">
        <title>Genome sequencing provides insights into the evolution of gene families encoding plant cell wall-degrading enzymes in longhorned beetles.</title>
        <authorList>
            <person name="Shin N.R."/>
            <person name="Okamura Y."/>
            <person name="Kirsch R."/>
            <person name="Pauchet Y."/>
        </authorList>
    </citation>
    <scope>NUCLEOTIDE SEQUENCE</scope>
    <source>
        <strain evidence="2">RBIC_L_NR</strain>
    </source>
</reference>
<dbReference type="PANTHER" id="PTHR31434:SF2">
    <property type="entry name" value="S PHASE CYCLIN A-ASSOCIATED PROTEIN IN THE ENDOPLASMIC RETICULUM"/>
    <property type="match status" value="1"/>
</dbReference>
<keyword evidence="3" id="KW-1185">Reference proteome</keyword>
<comment type="caution">
    <text evidence="2">The sequence shown here is derived from an EMBL/GenBank/DDBJ whole genome shotgun (WGS) entry which is preliminary data.</text>
</comment>
<proteinExistence type="predicted"/>
<accession>A0AAV8ZLB2</accession>
<dbReference type="Proteomes" id="UP001162156">
    <property type="component" value="Unassembled WGS sequence"/>
</dbReference>
<dbReference type="EMBL" id="JANEYF010001310">
    <property type="protein sequence ID" value="KAJ8964838.1"/>
    <property type="molecule type" value="Genomic_DNA"/>
</dbReference>
<organism evidence="2 3">
    <name type="scientific">Rhamnusium bicolor</name>
    <dbReference type="NCBI Taxonomy" id="1586634"/>
    <lineage>
        <taxon>Eukaryota</taxon>
        <taxon>Metazoa</taxon>
        <taxon>Ecdysozoa</taxon>
        <taxon>Arthropoda</taxon>
        <taxon>Hexapoda</taxon>
        <taxon>Insecta</taxon>
        <taxon>Pterygota</taxon>
        <taxon>Neoptera</taxon>
        <taxon>Endopterygota</taxon>
        <taxon>Coleoptera</taxon>
        <taxon>Polyphaga</taxon>
        <taxon>Cucujiformia</taxon>
        <taxon>Chrysomeloidea</taxon>
        <taxon>Cerambycidae</taxon>
        <taxon>Lepturinae</taxon>
        <taxon>Rhagiini</taxon>
        <taxon>Rhamnusium</taxon>
    </lineage>
</organism>
<name>A0AAV8ZLB2_9CUCU</name>
<protein>
    <submittedName>
        <fullName evidence="2">Uncharacterized protein</fullName>
    </submittedName>
</protein>
<feature type="region of interest" description="Disordered" evidence="1">
    <location>
        <begin position="17"/>
        <end position="38"/>
    </location>
</feature>
<evidence type="ECO:0000313" key="2">
    <source>
        <dbReference type="EMBL" id="KAJ8964838.1"/>
    </source>
</evidence>
<feature type="compositionally biased region" description="Basic and acidic residues" evidence="1">
    <location>
        <begin position="20"/>
        <end position="38"/>
    </location>
</feature>
<gene>
    <name evidence="2" type="ORF">NQ314_004588</name>
</gene>
<dbReference type="AlphaFoldDB" id="A0AAV8ZLB2"/>